<feature type="transmembrane region" description="Helical" evidence="1">
    <location>
        <begin position="20"/>
        <end position="40"/>
    </location>
</feature>
<name>A0A559IVQ8_9BACL</name>
<feature type="transmembrane region" description="Helical" evidence="1">
    <location>
        <begin position="81"/>
        <end position="99"/>
    </location>
</feature>
<accession>A0A559IVQ8</accession>
<dbReference type="OrthoDB" id="9813172at2"/>
<evidence type="ECO:0000313" key="2">
    <source>
        <dbReference type="EMBL" id="TVX91709.1"/>
    </source>
</evidence>
<evidence type="ECO:0000313" key="3">
    <source>
        <dbReference type="Proteomes" id="UP000318102"/>
    </source>
</evidence>
<organism evidence="2 3">
    <name type="scientific">Paenibacillus agilis</name>
    <dbReference type="NCBI Taxonomy" id="3020863"/>
    <lineage>
        <taxon>Bacteria</taxon>
        <taxon>Bacillati</taxon>
        <taxon>Bacillota</taxon>
        <taxon>Bacilli</taxon>
        <taxon>Bacillales</taxon>
        <taxon>Paenibacillaceae</taxon>
        <taxon>Paenibacillus</taxon>
    </lineage>
</organism>
<dbReference type="EMBL" id="VNJK01000001">
    <property type="protein sequence ID" value="TVX91709.1"/>
    <property type="molecule type" value="Genomic_DNA"/>
</dbReference>
<proteinExistence type="predicted"/>
<keyword evidence="3" id="KW-1185">Reference proteome</keyword>
<keyword evidence="1" id="KW-0472">Membrane</keyword>
<dbReference type="Proteomes" id="UP000318102">
    <property type="component" value="Unassembled WGS sequence"/>
</dbReference>
<gene>
    <name evidence="2" type="ORF">FPZ44_00735</name>
</gene>
<keyword evidence="1" id="KW-1133">Transmembrane helix</keyword>
<dbReference type="Pfam" id="PF14808">
    <property type="entry name" value="TMEM164"/>
    <property type="match status" value="1"/>
</dbReference>
<feature type="transmembrane region" description="Helical" evidence="1">
    <location>
        <begin position="210"/>
        <end position="230"/>
    </location>
</feature>
<dbReference type="NCBIfam" id="TIGR02206">
    <property type="entry name" value="intg_mem_TP0381"/>
    <property type="match status" value="1"/>
</dbReference>
<comment type="caution">
    <text evidence="2">The sequence shown here is derived from an EMBL/GenBank/DDBJ whole genome shotgun (WGS) entry which is preliminary data.</text>
</comment>
<dbReference type="InterPro" id="IPR011737">
    <property type="entry name" value="CHP02206_TP0381"/>
</dbReference>
<dbReference type="RefSeq" id="WP_144986473.1">
    <property type="nucleotide sequence ID" value="NZ_VNJK01000001.1"/>
</dbReference>
<feature type="transmembrane region" description="Helical" evidence="1">
    <location>
        <begin position="106"/>
        <end position="128"/>
    </location>
</feature>
<feature type="transmembrane region" description="Helical" evidence="1">
    <location>
        <begin position="52"/>
        <end position="69"/>
    </location>
</feature>
<reference evidence="2 3" key="1">
    <citation type="submission" date="2019-07" db="EMBL/GenBank/DDBJ databases">
        <authorList>
            <person name="Kim J."/>
        </authorList>
    </citation>
    <scope>NUCLEOTIDE SEQUENCE [LARGE SCALE GENOMIC DNA]</scope>
    <source>
        <strain evidence="2 3">N4</strain>
    </source>
</reference>
<feature type="transmembrane region" description="Helical" evidence="1">
    <location>
        <begin position="165"/>
        <end position="184"/>
    </location>
</feature>
<protein>
    <submittedName>
        <fullName evidence="2">TIGR02206 family membrane protein</fullName>
    </submittedName>
</protein>
<dbReference type="AlphaFoldDB" id="A0A559IVQ8"/>
<feature type="transmembrane region" description="Helical" evidence="1">
    <location>
        <begin position="134"/>
        <end position="153"/>
    </location>
</feature>
<evidence type="ECO:0000256" key="1">
    <source>
        <dbReference type="SAM" id="Phobius"/>
    </source>
</evidence>
<keyword evidence="1" id="KW-0812">Transmembrane</keyword>
<sequence>MVSWFDTYDPNTFQAFSSAHLVALLLFAASIGLLYVCRFWLRDEKRSKHTRFTLIGLLVLAEVSLNVWYVTGGVYDVSDTLPLELCSISLYLCVFMLLFRSRFIFSIVYFTGIGGALQALLTPALGYPFPHFRFLQFFLAHIVIILAVLYMVWVEKYRPTWKSVGLAMAFLNVLLVVVGSINYLTGGNYMFLARKPETASLLDVLGPYPWYILSLEAVAFVMFIILYAPFGLSTWLRRRRGYVSYEQ</sequence>